<keyword evidence="5" id="KW-1185">Reference proteome</keyword>
<evidence type="ECO:0000259" key="3">
    <source>
        <dbReference type="PROSITE" id="PS51462"/>
    </source>
</evidence>
<reference evidence="4" key="1">
    <citation type="journal article" date="2014" name="Int. J. Syst. Evol. Microbiol.">
        <title>Complete genome sequence of Corynebacterium casei LMG S-19264T (=DSM 44701T), isolated from a smear-ripened cheese.</title>
        <authorList>
            <consortium name="US DOE Joint Genome Institute (JGI-PGF)"/>
            <person name="Walter F."/>
            <person name="Albersmeier A."/>
            <person name="Kalinowski J."/>
            <person name="Ruckert C."/>
        </authorList>
    </citation>
    <scope>NUCLEOTIDE SEQUENCE</scope>
    <source>
        <strain evidence="4">CGMCC 1.15425</strain>
    </source>
</reference>
<dbReference type="AlphaFoldDB" id="A0A917LUW4"/>
<evidence type="ECO:0000256" key="2">
    <source>
        <dbReference type="ARBA" id="ARBA00022801"/>
    </source>
</evidence>
<name>A0A917LUW4_9GAMM</name>
<comment type="caution">
    <text evidence="4">The sequence shown here is derived from an EMBL/GenBank/DDBJ whole genome shotgun (WGS) entry which is preliminary data.</text>
</comment>
<dbReference type="GO" id="GO:0016787">
    <property type="term" value="F:hydrolase activity"/>
    <property type="evidence" value="ECO:0007669"/>
    <property type="project" value="UniProtKB-KW"/>
</dbReference>
<dbReference type="InterPro" id="IPR000086">
    <property type="entry name" value="NUDIX_hydrolase_dom"/>
</dbReference>
<proteinExistence type="predicted"/>
<dbReference type="InterPro" id="IPR015797">
    <property type="entry name" value="NUDIX_hydrolase-like_dom_sf"/>
</dbReference>
<dbReference type="SUPFAM" id="SSF55811">
    <property type="entry name" value="Nudix"/>
    <property type="match status" value="1"/>
</dbReference>
<protein>
    <recommendedName>
        <fullName evidence="3">Nudix hydrolase domain-containing protein</fullName>
    </recommendedName>
</protein>
<gene>
    <name evidence="4" type="ORF">GCM10011403_12440</name>
</gene>
<feature type="domain" description="Nudix hydrolase" evidence="3">
    <location>
        <begin position="3"/>
        <end position="132"/>
    </location>
</feature>
<accession>A0A917LUW4</accession>
<dbReference type="PANTHER" id="PTHR43046:SF16">
    <property type="entry name" value="ADP-RIBOSE PYROPHOSPHATASE YJHB-RELATED"/>
    <property type="match status" value="1"/>
</dbReference>
<dbReference type="PROSITE" id="PS00893">
    <property type="entry name" value="NUDIX_BOX"/>
    <property type="match status" value="1"/>
</dbReference>
<dbReference type="RefSeq" id="WP_068812950.1">
    <property type="nucleotide sequence ID" value="NZ_BMIY01000005.1"/>
</dbReference>
<organism evidence="4 5">
    <name type="scientific">Pseudohongiella nitratireducens</name>
    <dbReference type="NCBI Taxonomy" id="1768907"/>
    <lineage>
        <taxon>Bacteria</taxon>
        <taxon>Pseudomonadati</taxon>
        <taxon>Pseudomonadota</taxon>
        <taxon>Gammaproteobacteria</taxon>
        <taxon>Pseudomonadales</taxon>
        <taxon>Pseudohongiellaceae</taxon>
        <taxon>Pseudohongiella</taxon>
    </lineage>
</organism>
<dbReference type="Gene3D" id="3.90.79.10">
    <property type="entry name" value="Nucleoside Triphosphate Pyrophosphohydrolase"/>
    <property type="match status" value="1"/>
</dbReference>
<keyword evidence="2" id="KW-0378">Hydrolase</keyword>
<evidence type="ECO:0000313" key="4">
    <source>
        <dbReference type="EMBL" id="GGG56798.1"/>
    </source>
</evidence>
<evidence type="ECO:0000256" key="1">
    <source>
        <dbReference type="ARBA" id="ARBA00001946"/>
    </source>
</evidence>
<comment type="cofactor">
    <cofactor evidence="1">
        <name>Mg(2+)</name>
        <dbReference type="ChEBI" id="CHEBI:18420"/>
    </cofactor>
</comment>
<reference evidence="4" key="2">
    <citation type="submission" date="2020-09" db="EMBL/GenBank/DDBJ databases">
        <authorList>
            <person name="Sun Q."/>
            <person name="Zhou Y."/>
        </authorList>
    </citation>
    <scope>NUCLEOTIDE SEQUENCE</scope>
    <source>
        <strain evidence="4">CGMCC 1.15425</strain>
    </source>
</reference>
<sequence>MSETIVCVGTVVYRDDKILLARQAKGHSLEGQWTIPWGRLDRGESPMMAALRETFEEAGIVAEVEGLLGVQELPSPWSGWLGLIYLCKHISGDPEPQDWEMDAARYFTIAEIAMMNEPVEPLSAWLADRFYKEELNIIPPHLSNPLKPEGSFL</sequence>
<dbReference type="Proteomes" id="UP000627715">
    <property type="component" value="Unassembled WGS sequence"/>
</dbReference>
<evidence type="ECO:0000313" key="5">
    <source>
        <dbReference type="Proteomes" id="UP000627715"/>
    </source>
</evidence>
<dbReference type="EMBL" id="BMIY01000005">
    <property type="protein sequence ID" value="GGG56798.1"/>
    <property type="molecule type" value="Genomic_DNA"/>
</dbReference>
<dbReference type="InterPro" id="IPR020084">
    <property type="entry name" value="NUDIX_hydrolase_CS"/>
</dbReference>
<dbReference type="PANTHER" id="PTHR43046">
    <property type="entry name" value="GDP-MANNOSE MANNOSYL HYDROLASE"/>
    <property type="match status" value="1"/>
</dbReference>
<dbReference type="PROSITE" id="PS51462">
    <property type="entry name" value="NUDIX"/>
    <property type="match status" value="1"/>
</dbReference>
<dbReference type="OrthoDB" id="9787476at2"/>
<dbReference type="Pfam" id="PF00293">
    <property type="entry name" value="NUDIX"/>
    <property type="match status" value="1"/>
</dbReference>